<dbReference type="PANTHER" id="PTHR15239">
    <property type="entry name" value="NUCLEAR EXPORT MEDIATOR FACTOR NEMF"/>
    <property type="match status" value="1"/>
</dbReference>
<gene>
    <name evidence="5" type="primary">rqcH</name>
    <name evidence="7" type="ORF">M3M39_04820</name>
</gene>
<keyword evidence="2 5" id="KW-0699">rRNA-binding</keyword>
<reference evidence="7" key="1">
    <citation type="submission" date="2022-05" db="EMBL/GenBank/DDBJ databases">
        <authorList>
            <person name="Oliphant S.A."/>
            <person name="Watson-Haigh N.S."/>
            <person name="Sumby K.M."/>
            <person name="Gardner J.M."/>
            <person name="Jiranek V."/>
        </authorList>
    </citation>
    <scope>NUCLEOTIDE SEQUENCE</scope>
    <source>
        <strain evidence="7">KI11_C11</strain>
    </source>
</reference>
<dbReference type="HAMAP" id="MF_00844_B">
    <property type="entry name" value="RqcH_B"/>
    <property type="match status" value="1"/>
</dbReference>
<evidence type="ECO:0000256" key="3">
    <source>
        <dbReference type="ARBA" id="ARBA00022884"/>
    </source>
</evidence>
<comment type="similarity">
    <text evidence="5">Belongs to the NEMF family.</text>
</comment>
<evidence type="ECO:0000313" key="7">
    <source>
        <dbReference type="EMBL" id="USS87446.1"/>
    </source>
</evidence>
<name>A0ABY5BS79_9LACO</name>
<dbReference type="InterPro" id="IPR051608">
    <property type="entry name" value="RQC_Subunit_NEMF"/>
</dbReference>
<sequence length="569" mass="65065">MSFDGSFTHAMVNELNSVLIGGRITKISEPYPNEIIVTVRSQHHNYQVLLSANPTYARIQTTSIPFQNPRTPNTFTMTLRKHLQGSFIKQIHQVDNDRIVHIHINTRNEIGDLEELVLVIEIMARHSNIMLVEAQNRNIIDAIKRIGPDKNRFRTILPGSKYVNPPQQDLIDPFKLTNMNLIEQLNHDFPNAEVLAGELRKSLQGLGTDTSLVLAAALHQPGEDLQTKYNHFWNQFDRPTPVTTLTQQGKLGFAPFPYPPLQTEQHFSSLSTMLDHFFQTKVQRERVREQGAQLIQVTRNELKKNRKKIKRLEKDAKDATNADQYRIKGEVLMTYLHQVKPGMKQVSLPNFYDNNQPIEINLKVDLSPSANAQWYFKQFQKKKNAGKYIQEQLQNTHVEIDYFENIESQIELANPENLADIKTELQQAGYLKRKTKKTTKKVMVSQPEKFVASDGTVILVGKNNLQNDKLTLKTADKRETWLHTQNIHGSHVIIRSFSPSEKTILEAANLAAYFSKARNSANVPVDYDLVKRVKKPNGAKPGLVHYTGQKTVYVTPSQTLVEQLRQNAK</sequence>
<keyword evidence="1 5" id="KW-0820">tRNA-binding</keyword>
<evidence type="ECO:0000256" key="1">
    <source>
        <dbReference type="ARBA" id="ARBA00022555"/>
    </source>
</evidence>
<keyword evidence="4 5" id="KW-0648">Protein biosynthesis</keyword>
<dbReference type="Proteomes" id="UP001057025">
    <property type="component" value="Chromosome"/>
</dbReference>
<dbReference type="PANTHER" id="PTHR15239:SF6">
    <property type="entry name" value="RIBOSOME QUALITY CONTROL COMPLEX SUBUNIT NEMF"/>
    <property type="match status" value="1"/>
</dbReference>
<feature type="coiled-coil region" evidence="5">
    <location>
        <begin position="295"/>
        <end position="322"/>
    </location>
</feature>
<dbReference type="Gene3D" id="2.30.310.10">
    <property type="entry name" value="ibrinogen binding protein from staphylococcus aureus domain"/>
    <property type="match status" value="1"/>
</dbReference>
<dbReference type="Pfam" id="PF05670">
    <property type="entry name" value="NFACT-R_1"/>
    <property type="match status" value="1"/>
</dbReference>
<comment type="function">
    <text evidence="5">Key component of the ribosome quality control system (RQC), a ribosome-associated complex that mediates the extraction of incompletely synthesized nascent chains from stalled ribosomes and their subsequent degradation. RqcH recruits Ala-charged tRNA, and with RqcP directs the elongation of stalled nascent chains on 50S ribosomal subunits, leading to non-templated C-terminal alanine extensions (Ala tail). The Ala tail promotes nascent chain degradation. May add between 1 and at least 8 Ala residues. Binds to stalled 50S ribosomal subunits.</text>
</comment>
<proteinExistence type="inferred from homology"/>
<dbReference type="Pfam" id="PF05833">
    <property type="entry name" value="NFACT_N"/>
    <property type="match status" value="1"/>
</dbReference>
<dbReference type="Gene3D" id="3.40.970.40">
    <property type="entry name" value="fibrinogen binding protein from staphylococcus aureus domain like"/>
    <property type="match status" value="1"/>
</dbReference>
<dbReference type="EMBL" id="CP097118">
    <property type="protein sequence ID" value="USS87446.1"/>
    <property type="molecule type" value="Genomic_DNA"/>
</dbReference>
<accession>A0ABY5BS79</accession>
<evidence type="ECO:0000313" key="8">
    <source>
        <dbReference type="Proteomes" id="UP001057025"/>
    </source>
</evidence>
<dbReference type="RefSeq" id="WP_252796742.1">
    <property type="nucleotide sequence ID" value="NZ_CP097118.1"/>
</dbReference>
<keyword evidence="8" id="KW-1185">Reference proteome</keyword>
<evidence type="ECO:0000256" key="2">
    <source>
        <dbReference type="ARBA" id="ARBA00022730"/>
    </source>
</evidence>
<dbReference type="InterPro" id="IPR043682">
    <property type="entry name" value="RqcH_bacterial"/>
</dbReference>
<comment type="subunit">
    <text evidence="5">Associates with stalled 50S ribosomal subunits. Binds to RqcP.</text>
</comment>
<feature type="domain" description="NFACT RNA-binding" evidence="6">
    <location>
        <begin position="450"/>
        <end position="538"/>
    </location>
</feature>
<dbReference type="InterPro" id="IPR008532">
    <property type="entry name" value="NFACT_RNA-bd"/>
</dbReference>
<evidence type="ECO:0000256" key="5">
    <source>
        <dbReference type="HAMAP-Rule" id="MF_00844"/>
    </source>
</evidence>
<protein>
    <recommendedName>
        <fullName evidence="5">Rqc2 homolog RqcH</fullName>
        <shortName evidence="5">RqcH</shortName>
    </recommendedName>
</protein>
<evidence type="ECO:0000259" key="6">
    <source>
        <dbReference type="Pfam" id="PF05670"/>
    </source>
</evidence>
<evidence type="ECO:0000256" key="4">
    <source>
        <dbReference type="ARBA" id="ARBA00022917"/>
    </source>
</evidence>
<keyword evidence="5" id="KW-0175">Coiled coil</keyword>
<organism evidence="7 8">
    <name type="scientific">Fructilactobacillus hinvesii</name>
    <dbReference type="NCBI Taxonomy" id="2940300"/>
    <lineage>
        <taxon>Bacteria</taxon>
        <taxon>Bacillati</taxon>
        <taxon>Bacillota</taxon>
        <taxon>Bacilli</taxon>
        <taxon>Lactobacillales</taxon>
        <taxon>Lactobacillaceae</taxon>
        <taxon>Fructilactobacillus</taxon>
    </lineage>
</organism>
<keyword evidence="3 5" id="KW-0694">RNA-binding</keyword>